<name>A0ACC2P952_9HYME</name>
<proteinExistence type="predicted"/>
<protein>
    <submittedName>
        <fullName evidence="1">Uncharacterized protein</fullName>
    </submittedName>
</protein>
<accession>A0ACC2P952</accession>
<sequence>MGEPDPQSAQLTTNGRITVQAVQAVPGEVYGLVPVGTFLKNGDIYCVWIDRVSAERDRIENPHMYGPNGERIISTEWLNQQQQQPGLVTLVPQNVLQKEVDYQ</sequence>
<evidence type="ECO:0000313" key="2">
    <source>
        <dbReference type="Proteomes" id="UP001239111"/>
    </source>
</evidence>
<organism evidence="1 2">
    <name type="scientific">Eretmocerus hayati</name>
    <dbReference type="NCBI Taxonomy" id="131215"/>
    <lineage>
        <taxon>Eukaryota</taxon>
        <taxon>Metazoa</taxon>
        <taxon>Ecdysozoa</taxon>
        <taxon>Arthropoda</taxon>
        <taxon>Hexapoda</taxon>
        <taxon>Insecta</taxon>
        <taxon>Pterygota</taxon>
        <taxon>Neoptera</taxon>
        <taxon>Endopterygota</taxon>
        <taxon>Hymenoptera</taxon>
        <taxon>Apocrita</taxon>
        <taxon>Proctotrupomorpha</taxon>
        <taxon>Chalcidoidea</taxon>
        <taxon>Aphelinidae</taxon>
        <taxon>Aphelininae</taxon>
        <taxon>Eretmocerus</taxon>
    </lineage>
</organism>
<gene>
    <name evidence="1" type="ORF">QAD02_015163</name>
</gene>
<dbReference type="EMBL" id="CM056742">
    <property type="protein sequence ID" value="KAJ8679376.1"/>
    <property type="molecule type" value="Genomic_DNA"/>
</dbReference>
<evidence type="ECO:0000313" key="1">
    <source>
        <dbReference type="EMBL" id="KAJ8679376.1"/>
    </source>
</evidence>
<keyword evidence="2" id="KW-1185">Reference proteome</keyword>
<comment type="caution">
    <text evidence="1">The sequence shown here is derived from an EMBL/GenBank/DDBJ whole genome shotgun (WGS) entry which is preliminary data.</text>
</comment>
<dbReference type="Proteomes" id="UP001239111">
    <property type="component" value="Chromosome 2"/>
</dbReference>
<reference evidence="1" key="1">
    <citation type="submission" date="2023-04" db="EMBL/GenBank/DDBJ databases">
        <title>A chromosome-level genome assembly of the parasitoid wasp Eretmocerus hayati.</title>
        <authorList>
            <person name="Zhong Y."/>
            <person name="Liu S."/>
            <person name="Liu Y."/>
        </authorList>
    </citation>
    <scope>NUCLEOTIDE SEQUENCE</scope>
    <source>
        <strain evidence="1">ZJU_SS_LIU_2023</strain>
    </source>
</reference>